<reference evidence="1 2" key="1">
    <citation type="submission" date="2019-03" db="EMBL/GenBank/DDBJ databases">
        <title>Single cell metagenomics reveals metabolic interactions within the superorganism composed of flagellate Streblomastix strix and complex community of Bacteroidetes bacteria on its surface.</title>
        <authorList>
            <person name="Treitli S.C."/>
            <person name="Kolisko M."/>
            <person name="Husnik F."/>
            <person name="Keeling P."/>
            <person name="Hampl V."/>
        </authorList>
    </citation>
    <scope>NUCLEOTIDE SEQUENCE [LARGE SCALE GENOMIC DNA]</scope>
    <source>
        <strain evidence="1">ST1C</strain>
    </source>
</reference>
<name>A0A5J4U7D2_9EUKA</name>
<dbReference type="Proteomes" id="UP000324800">
    <property type="component" value="Unassembled WGS sequence"/>
</dbReference>
<proteinExistence type="predicted"/>
<sequence length="152" mass="17880">MNIYFTRPFNREFFSKKDLFWAQKSDENIETETYAGVKAKVLRLALQNFNDIMKQAQDSKLQEKKFKSGIIYFHPVHKVWMADLEVKSEGNMKILAYKVGFETGKVDPNFKRKQTCCLDYDIKLGWCKEGNQRSDKNRQNAKTFVLVSKSIF</sequence>
<evidence type="ECO:0000313" key="2">
    <source>
        <dbReference type="Proteomes" id="UP000324800"/>
    </source>
</evidence>
<dbReference type="AlphaFoldDB" id="A0A5J4U7D2"/>
<comment type="caution">
    <text evidence="1">The sequence shown here is derived from an EMBL/GenBank/DDBJ whole genome shotgun (WGS) entry which is preliminary data.</text>
</comment>
<protein>
    <submittedName>
        <fullName evidence="1">Uncharacterized protein</fullName>
    </submittedName>
</protein>
<dbReference type="EMBL" id="SNRW01019599">
    <property type="protein sequence ID" value="KAA6366238.1"/>
    <property type="molecule type" value="Genomic_DNA"/>
</dbReference>
<evidence type="ECO:0000313" key="1">
    <source>
        <dbReference type="EMBL" id="KAA6366238.1"/>
    </source>
</evidence>
<gene>
    <name evidence="1" type="ORF">EZS28_038235</name>
</gene>
<organism evidence="1 2">
    <name type="scientific">Streblomastix strix</name>
    <dbReference type="NCBI Taxonomy" id="222440"/>
    <lineage>
        <taxon>Eukaryota</taxon>
        <taxon>Metamonada</taxon>
        <taxon>Preaxostyla</taxon>
        <taxon>Oxymonadida</taxon>
        <taxon>Streblomastigidae</taxon>
        <taxon>Streblomastix</taxon>
    </lineage>
</organism>
<accession>A0A5J4U7D2</accession>